<keyword evidence="2" id="KW-0808">Transferase</keyword>
<dbReference type="Pfam" id="PF00583">
    <property type="entry name" value="Acetyltransf_1"/>
    <property type="match status" value="1"/>
</dbReference>
<keyword evidence="3" id="KW-1185">Reference proteome</keyword>
<name>A0A0K1PBR7_9BACT</name>
<dbReference type="PROSITE" id="PS51186">
    <property type="entry name" value="GNAT"/>
    <property type="match status" value="1"/>
</dbReference>
<evidence type="ECO:0000259" key="1">
    <source>
        <dbReference type="PROSITE" id="PS51186"/>
    </source>
</evidence>
<dbReference type="CDD" id="cd04301">
    <property type="entry name" value="NAT_SF"/>
    <property type="match status" value="1"/>
</dbReference>
<protein>
    <submittedName>
        <fullName evidence="2">Acetyltransferase, GNAT family</fullName>
    </submittedName>
</protein>
<dbReference type="InterPro" id="IPR000182">
    <property type="entry name" value="GNAT_dom"/>
</dbReference>
<dbReference type="Proteomes" id="UP000055590">
    <property type="component" value="Chromosome"/>
</dbReference>
<gene>
    <name evidence="2" type="ORF">AKJ08_1329</name>
</gene>
<dbReference type="AlphaFoldDB" id="A0A0K1PBR7"/>
<feature type="domain" description="N-acetyltransferase" evidence="1">
    <location>
        <begin position="113"/>
        <end position="257"/>
    </location>
</feature>
<sequence length="257" mass="27574">MHARATAELAREAESIAGGIMSFDGVGSWANLAVGLGLDGPVEADELDRLVRFYADRGVEPRIEICPFVDESLLRGLADRGFTVRDFENLLVRDLRGGALPQADGGPDRLEIARVDPSNEAQVRTFIDVSTSGFRPEGEALAEPLLSLTRGMVSSPSNRCFLALYEGEPAGGGAVGVSGSIGALFGTSVLPRYRRRGIQRALILRRLQQARDEGCTHAVIASKPGIATERNATRVGFFLAYTKVLLALRREGLVPSP</sequence>
<proteinExistence type="predicted"/>
<dbReference type="EMBL" id="CP012332">
    <property type="protein sequence ID" value="AKU90942.1"/>
    <property type="molecule type" value="Genomic_DNA"/>
</dbReference>
<dbReference type="InterPro" id="IPR016181">
    <property type="entry name" value="Acyl_CoA_acyltransferase"/>
</dbReference>
<reference evidence="2 3" key="1">
    <citation type="submission" date="2015-08" db="EMBL/GenBank/DDBJ databases">
        <authorList>
            <person name="Babu N.S."/>
            <person name="Beckwith C.J."/>
            <person name="Beseler K.G."/>
            <person name="Brison A."/>
            <person name="Carone J.V."/>
            <person name="Caskin T.P."/>
            <person name="Diamond M."/>
            <person name="Durham M.E."/>
            <person name="Foxe J.M."/>
            <person name="Go M."/>
            <person name="Henderson B.A."/>
            <person name="Jones I.B."/>
            <person name="McGettigan J.A."/>
            <person name="Micheletti S.J."/>
            <person name="Nasrallah M.E."/>
            <person name="Ortiz D."/>
            <person name="Piller C.R."/>
            <person name="Privatt S.R."/>
            <person name="Schneider S.L."/>
            <person name="Sharp S."/>
            <person name="Smith T.C."/>
            <person name="Stanton J.D."/>
            <person name="Ullery H.E."/>
            <person name="Wilson R.J."/>
            <person name="Serrano M.G."/>
            <person name="Buck G."/>
            <person name="Lee V."/>
            <person name="Wang Y."/>
            <person name="Carvalho R."/>
            <person name="Voegtly L."/>
            <person name="Shi R."/>
            <person name="Duckworth R."/>
            <person name="Johnson A."/>
            <person name="Loviza R."/>
            <person name="Walstead R."/>
            <person name="Shah Z."/>
            <person name="Kiflezghi M."/>
            <person name="Wade K."/>
            <person name="Ball S.L."/>
            <person name="Bradley K.W."/>
            <person name="Asai D.J."/>
            <person name="Bowman C.A."/>
            <person name="Russell D.A."/>
            <person name="Pope W.H."/>
            <person name="Jacobs-Sera D."/>
            <person name="Hendrix R.W."/>
            <person name="Hatfull G.F."/>
        </authorList>
    </citation>
    <scope>NUCLEOTIDE SEQUENCE [LARGE SCALE GENOMIC DNA]</scope>
    <source>
        <strain evidence="2 3">DSM 27710</strain>
    </source>
</reference>
<evidence type="ECO:0000313" key="3">
    <source>
        <dbReference type="Proteomes" id="UP000055590"/>
    </source>
</evidence>
<dbReference type="KEGG" id="vin:AKJ08_1329"/>
<dbReference type="GO" id="GO:0016747">
    <property type="term" value="F:acyltransferase activity, transferring groups other than amino-acyl groups"/>
    <property type="evidence" value="ECO:0007669"/>
    <property type="project" value="InterPro"/>
</dbReference>
<dbReference type="Gene3D" id="3.40.630.30">
    <property type="match status" value="1"/>
</dbReference>
<dbReference type="STRING" id="1391653.AKJ08_1329"/>
<accession>A0A0K1PBR7</accession>
<dbReference type="SUPFAM" id="SSF55729">
    <property type="entry name" value="Acyl-CoA N-acyltransferases (Nat)"/>
    <property type="match status" value="1"/>
</dbReference>
<evidence type="ECO:0000313" key="2">
    <source>
        <dbReference type="EMBL" id="AKU90942.1"/>
    </source>
</evidence>
<organism evidence="2 3">
    <name type="scientific">Vulgatibacter incomptus</name>
    <dbReference type="NCBI Taxonomy" id="1391653"/>
    <lineage>
        <taxon>Bacteria</taxon>
        <taxon>Pseudomonadati</taxon>
        <taxon>Myxococcota</taxon>
        <taxon>Myxococcia</taxon>
        <taxon>Myxococcales</taxon>
        <taxon>Cystobacterineae</taxon>
        <taxon>Vulgatibacteraceae</taxon>
        <taxon>Vulgatibacter</taxon>
    </lineage>
</organism>